<dbReference type="EMBL" id="BSNS01000024">
    <property type="protein sequence ID" value="GLQ57805.1"/>
    <property type="molecule type" value="Genomic_DNA"/>
</dbReference>
<dbReference type="RefSeq" id="WP_284343176.1">
    <property type="nucleotide sequence ID" value="NZ_BSNS01000024.1"/>
</dbReference>
<accession>A0ABQ5WE70</accession>
<evidence type="ECO:0000313" key="1">
    <source>
        <dbReference type="EMBL" id="GLQ57805.1"/>
    </source>
</evidence>
<dbReference type="Gene3D" id="3.30.420.300">
    <property type="entry name" value="2-keto-3-deoxy-galactonokinase, substrate binding domain"/>
    <property type="match status" value="1"/>
</dbReference>
<dbReference type="InterPro" id="IPR042258">
    <property type="entry name" value="DGOK_N"/>
</dbReference>
<dbReference type="Proteomes" id="UP001156691">
    <property type="component" value="Unassembled WGS sequence"/>
</dbReference>
<name>A0ABQ5WE70_9HYPH</name>
<protein>
    <submittedName>
        <fullName evidence="1">2-dehydro-3-deoxygalactonokinase</fullName>
    </submittedName>
</protein>
<dbReference type="InterPro" id="IPR042257">
    <property type="entry name" value="DGOK_C"/>
</dbReference>
<evidence type="ECO:0000313" key="2">
    <source>
        <dbReference type="Proteomes" id="UP001156691"/>
    </source>
</evidence>
<comment type="caution">
    <text evidence="1">The sequence shown here is derived from an EMBL/GenBank/DDBJ whole genome shotgun (WGS) entry which is preliminary data.</text>
</comment>
<organism evidence="1 2">
    <name type="scientific">Devosia nitrariae</name>
    <dbReference type="NCBI Taxonomy" id="2071872"/>
    <lineage>
        <taxon>Bacteria</taxon>
        <taxon>Pseudomonadati</taxon>
        <taxon>Pseudomonadota</taxon>
        <taxon>Alphaproteobacteria</taxon>
        <taxon>Hyphomicrobiales</taxon>
        <taxon>Devosiaceae</taxon>
        <taxon>Devosia</taxon>
    </lineage>
</organism>
<dbReference type="Gene3D" id="3.30.420.310">
    <property type="entry name" value="2-keto-3-deoxy-galactonokinase, C-terminal domain"/>
    <property type="match status" value="1"/>
</dbReference>
<reference evidence="2" key="1">
    <citation type="journal article" date="2019" name="Int. J. Syst. Evol. Microbiol.">
        <title>The Global Catalogue of Microorganisms (GCM) 10K type strain sequencing project: providing services to taxonomists for standard genome sequencing and annotation.</title>
        <authorList>
            <consortium name="The Broad Institute Genomics Platform"/>
            <consortium name="The Broad Institute Genome Sequencing Center for Infectious Disease"/>
            <person name="Wu L."/>
            <person name="Ma J."/>
        </authorList>
    </citation>
    <scope>NUCLEOTIDE SEQUENCE [LARGE SCALE GENOMIC DNA]</scope>
    <source>
        <strain evidence="2">NBRC 112416</strain>
    </source>
</reference>
<dbReference type="CDD" id="cd24012">
    <property type="entry name" value="ASKHA_NBD_KDGal-kinase"/>
    <property type="match status" value="1"/>
</dbReference>
<sequence length="309" mass="32402">MSTATSWIAVDWGTSNLRAWGVGLNGEVTFAASSDKGMGRLERDQFPAALTEVIEAGGSKANEPAEVLITGMAGARQGWMEAPYLDAPTDLRGLAAGAVSPTVPESALSVRILPGACQKTPCAENVMRGEETQLLGLSRLLPGFSGVVCMPGTHSKWAVLEGVRLEKFATAMTGELYEVLRQHSVLRHSLNGDVNGPGRADGFRAGLETGLARPDVLTGNLFTVRAASLLSGRQADWCGGYLSGLLIGSEVGGRRDWIGDEEVPLIGSPDLCALYAEAIASIGGRTRTIDATEATLAGLKAAREFDSQS</sequence>
<dbReference type="Pfam" id="PF05035">
    <property type="entry name" value="DGOK"/>
    <property type="match status" value="1"/>
</dbReference>
<keyword evidence="2" id="KW-1185">Reference proteome</keyword>
<proteinExistence type="predicted"/>
<gene>
    <name evidence="1" type="ORF">GCM10010862_50640</name>
</gene>
<dbReference type="InterPro" id="IPR007729">
    <property type="entry name" value="DGOK"/>
</dbReference>